<dbReference type="InterPro" id="IPR018060">
    <property type="entry name" value="HTH_AraC"/>
</dbReference>
<evidence type="ECO:0000313" key="5">
    <source>
        <dbReference type="EMBL" id="UOQ44116.1"/>
    </source>
</evidence>
<dbReference type="PANTHER" id="PTHR43280">
    <property type="entry name" value="ARAC-FAMILY TRANSCRIPTIONAL REGULATOR"/>
    <property type="match status" value="1"/>
</dbReference>
<keyword evidence="2" id="KW-0238">DNA-binding</keyword>
<organism evidence="5 6">
    <name type="scientific">Halobacillus salinarum</name>
    <dbReference type="NCBI Taxonomy" id="2932257"/>
    <lineage>
        <taxon>Bacteria</taxon>
        <taxon>Bacillati</taxon>
        <taxon>Bacillota</taxon>
        <taxon>Bacilli</taxon>
        <taxon>Bacillales</taxon>
        <taxon>Bacillaceae</taxon>
        <taxon>Halobacillus</taxon>
    </lineage>
</organism>
<dbReference type="PANTHER" id="PTHR43280:SF2">
    <property type="entry name" value="HTH-TYPE TRANSCRIPTIONAL REGULATOR EXSA"/>
    <property type="match status" value="1"/>
</dbReference>
<dbReference type="PROSITE" id="PS00041">
    <property type="entry name" value="HTH_ARAC_FAMILY_1"/>
    <property type="match status" value="1"/>
</dbReference>
<dbReference type="InterPro" id="IPR014710">
    <property type="entry name" value="RmlC-like_jellyroll"/>
</dbReference>
<evidence type="ECO:0000256" key="3">
    <source>
        <dbReference type="ARBA" id="ARBA00023163"/>
    </source>
</evidence>
<dbReference type="Pfam" id="PF12833">
    <property type="entry name" value="HTH_18"/>
    <property type="match status" value="1"/>
</dbReference>
<dbReference type="InterPro" id="IPR003313">
    <property type="entry name" value="AraC-bd"/>
</dbReference>
<protein>
    <submittedName>
        <fullName evidence="5">AraC family transcriptional regulator</fullName>
    </submittedName>
</protein>
<dbReference type="Gene3D" id="1.10.10.60">
    <property type="entry name" value="Homeodomain-like"/>
    <property type="match status" value="2"/>
</dbReference>
<dbReference type="Pfam" id="PF02311">
    <property type="entry name" value="AraC_binding"/>
    <property type="match status" value="1"/>
</dbReference>
<gene>
    <name evidence="5" type="ORF">MUN89_20015</name>
</gene>
<dbReference type="SUPFAM" id="SSF46689">
    <property type="entry name" value="Homeodomain-like"/>
    <property type="match status" value="2"/>
</dbReference>
<dbReference type="PRINTS" id="PR00032">
    <property type="entry name" value="HTHARAC"/>
</dbReference>
<evidence type="ECO:0000259" key="4">
    <source>
        <dbReference type="PROSITE" id="PS01124"/>
    </source>
</evidence>
<keyword evidence="1" id="KW-0805">Transcription regulation</keyword>
<dbReference type="InterPro" id="IPR018062">
    <property type="entry name" value="HTH_AraC-typ_CS"/>
</dbReference>
<keyword evidence="3" id="KW-0804">Transcription</keyword>
<keyword evidence="6" id="KW-1185">Reference proteome</keyword>
<evidence type="ECO:0000256" key="2">
    <source>
        <dbReference type="ARBA" id="ARBA00023125"/>
    </source>
</evidence>
<name>A0ABY4EJ47_9BACI</name>
<dbReference type="RefSeq" id="WP_244709815.1">
    <property type="nucleotide sequence ID" value="NZ_CP095073.1"/>
</dbReference>
<dbReference type="InterPro" id="IPR020449">
    <property type="entry name" value="Tscrpt_reg_AraC-type_HTH"/>
</dbReference>
<dbReference type="InterPro" id="IPR009057">
    <property type="entry name" value="Homeodomain-like_sf"/>
</dbReference>
<sequence>MSDHNNHSSIISLYESQHNEKDRVNSHDHQTHQILYALEGHGTCTLDNKTFGIERDSFIIIPPFTEHSITAQSKMTVLVLEFDACELSEDVQSQLIPEVFQRSVVKKVSMFDSSDLRQLLRKMLYEQSHGDRLWQLALKVYMSELLFTIARAAHDFTQADTNSLRAERLRNYIDSRYFEIKNAEDIADRMGMSKRYIQSIFKEQYELTPMQYLTEVRLGLVKRLLVETEKDIVSICFEAGFESLSTFYRLFKKQVGVPPNMYRQRQKSV</sequence>
<dbReference type="PROSITE" id="PS01124">
    <property type="entry name" value="HTH_ARAC_FAMILY_2"/>
    <property type="match status" value="1"/>
</dbReference>
<dbReference type="SMART" id="SM00342">
    <property type="entry name" value="HTH_ARAC"/>
    <property type="match status" value="1"/>
</dbReference>
<feature type="domain" description="HTH araC/xylS-type" evidence="4">
    <location>
        <begin position="167"/>
        <end position="265"/>
    </location>
</feature>
<evidence type="ECO:0000313" key="6">
    <source>
        <dbReference type="Proteomes" id="UP000831787"/>
    </source>
</evidence>
<accession>A0ABY4EJ47</accession>
<dbReference type="EMBL" id="CP095073">
    <property type="protein sequence ID" value="UOQ44116.1"/>
    <property type="molecule type" value="Genomic_DNA"/>
</dbReference>
<dbReference type="Gene3D" id="2.60.120.10">
    <property type="entry name" value="Jelly Rolls"/>
    <property type="match status" value="1"/>
</dbReference>
<evidence type="ECO:0000256" key="1">
    <source>
        <dbReference type="ARBA" id="ARBA00023015"/>
    </source>
</evidence>
<reference evidence="5 6" key="1">
    <citation type="submission" date="2022-04" db="EMBL/GenBank/DDBJ databases">
        <title>Halobacillus sp. isolated from saltern.</title>
        <authorList>
            <person name="Won M."/>
            <person name="Lee C.-M."/>
            <person name="Woen H.-Y."/>
            <person name="Kwon S.-W."/>
        </authorList>
    </citation>
    <scope>NUCLEOTIDE SEQUENCE [LARGE SCALE GENOMIC DNA]</scope>
    <source>
        <strain evidence="5 6">SSBR10-3</strain>
    </source>
</reference>
<dbReference type="SUPFAM" id="SSF51215">
    <property type="entry name" value="Regulatory protein AraC"/>
    <property type="match status" value="1"/>
</dbReference>
<dbReference type="Proteomes" id="UP000831787">
    <property type="component" value="Chromosome"/>
</dbReference>
<proteinExistence type="predicted"/>
<dbReference type="InterPro" id="IPR037923">
    <property type="entry name" value="HTH-like"/>
</dbReference>